<reference evidence="2 3" key="1">
    <citation type="journal article" date="2014" name="PLoS Genet.">
        <title>Phylogenetically driven sequencing of extremely halophilic archaea reveals strategies for static and dynamic osmo-response.</title>
        <authorList>
            <person name="Becker E.A."/>
            <person name="Seitzer P.M."/>
            <person name="Tritt A."/>
            <person name="Larsen D."/>
            <person name="Krusor M."/>
            <person name="Yao A.I."/>
            <person name="Wu D."/>
            <person name="Madern D."/>
            <person name="Eisen J.A."/>
            <person name="Darling A.E."/>
            <person name="Facciotti M.T."/>
        </authorList>
    </citation>
    <scope>NUCLEOTIDE SEQUENCE [LARGE SCALE GENOMIC DNA]</scope>
    <source>
        <strain evidence="2 3">JCM 10478</strain>
    </source>
</reference>
<keyword evidence="3" id="KW-1185">Reference proteome</keyword>
<organism evidence="2 3">
    <name type="scientific">Natrinema versiforme JCM 10478</name>
    <dbReference type="NCBI Taxonomy" id="1227496"/>
    <lineage>
        <taxon>Archaea</taxon>
        <taxon>Methanobacteriati</taxon>
        <taxon>Methanobacteriota</taxon>
        <taxon>Stenosarchaea group</taxon>
        <taxon>Halobacteria</taxon>
        <taxon>Halobacteriales</taxon>
        <taxon>Natrialbaceae</taxon>
        <taxon>Natrinema</taxon>
    </lineage>
</organism>
<proteinExistence type="predicted"/>
<comment type="caution">
    <text evidence="2">The sequence shown here is derived from an EMBL/GenBank/DDBJ whole genome shotgun (WGS) entry which is preliminary data.</text>
</comment>
<name>L9Y031_9EURY</name>
<dbReference type="AlphaFoldDB" id="L9Y031"/>
<protein>
    <submittedName>
        <fullName evidence="2">Uncharacterized protein</fullName>
    </submittedName>
</protein>
<dbReference type="Proteomes" id="UP000011632">
    <property type="component" value="Unassembled WGS sequence"/>
</dbReference>
<dbReference type="EMBL" id="AOID01000029">
    <property type="protein sequence ID" value="ELY67459.1"/>
    <property type="molecule type" value="Genomic_DNA"/>
</dbReference>
<dbReference type="PATRIC" id="fig|1227496.3.peg.2064"/>
<gene>
    <name evidence="2" type="ORF">C489_10224</name>
</gene>
<feature type="compositionally biased region" description="Basic and acidic residues" evidence="1">
    <location>
        <begin position="15"/>
        <end position="25"/>
    </location>
</feature>
<evidence type="ECO:0000313" key="3">
    <source>
        <dbReference type="Proteomes" id="UP000011632"/>
    </source>
</evidence>
<dbReference type="OrthoDB" id="346484at2157"/>
<accession>L9Y031</accession>
<sequence>MSQRDTTTETGDSSAAERRIPKIDDGPLAGALGAVRRGVGSGVPAGVAGLASLLGGVRALRHGDRDTGYLRLGAGGLLVAIALDQRRAAGDRDIDATDVVDTTPDIGDLETEDAGGEHYGGDAASEVVDTGTGIDIEDAEPADSSPDRDGGVDAANVDQTDIAEPGIDGERLADALSESPAADEPDASEPAAREPYERLGAAAFDEHSSEVPIPQAAFDRTILSLRSEVFWGIREADDAVIVSGQFDPIQDGDGIRYVASSEVDGNRLLTIPDPVLNHWDTVAGGGLAVASGTDLSVLTTDALQADDQLRIVPEQWLEDTLESGE</sequence>
<dbReference type="STRING" id="1227496.C489_10224"/>
<feature type="region of interest" description="Disordered" evidence="1">
    <location>
        <begin position="1"/>
        <end position="27"/>
    </location>
</feature>
<evidence type="ECO:0000313" key="2">
    <source>
        <dbReference type="EMBL" id="ELY67459.1"/>
    </source>
</evidence>
<feature type="compositionally biased region" description="Polar residues" evidence="1">
    <location>
        <begin position="1"/>
        <end position="13"/>
    </location>
</feature>
<evidence type="ECO:0000256" key="1">
    <source>
        <dbReference type="SAM" id="MobiDB-lite"/>
    </source>
</evidence>
<dbReference type="RefSeq" id="WP_006431125.1">
    <property type="nucleotide sequence ID" value="NZ_AOID01000029.1"/>
</dbReference>
<feature type="region of interest" description="Disordered" evidence="1">
    <location>
        <begin position="99"/>
        <end position="167"/>
    </location>
</feature>